<reference evidence="6" key="1">
    <citation type="submission" date="2022-10" db="EMBL/GenBank/DDBJ databases">
        <authorList>
            <person name="Yu W.X."/>
        </authorList>
    </citation>
    <scope>NUCLEOTIDE SEQUENCE</scope>
    <source>
        <strain evidence="6">AAT</strain>
    </source>
</reference>
<organism evidence="6 7">
    <name type="scientific">Plebeiibacterium sediminum</name>
    <dbReference type="NCBI Taxonomy" id="2992112"/>
    <lineage>
        <taxon>Bacteria</taxon>
        <taxon>Pseudomonadati</taxon>
        <taxon>Bacteroidota</taxon>
        <taxon>Bacteroidia</taxon>
        <taxon>Marinilabiliales</taxon>
        <taxon>Marinilabiliaceae</taxon>
        <taxon>Plebeiibacterium</taxon>
    </lineage>
</organism>
<evidence type="ECO:0000259" key="5">
    <source>
        <dbReference type="Pfam" id="PF00877"/>
    </source>
</evidence>
<dbReference type="EMBL" id="JAPDPJ010000069">
    <property type="protein sequence ID" value="MCW3788871.1"/>
    <property type="molecule type" value="Genomic_DNA"/>
</dbReference>
<keyword evidence="4" id="KW-0788">Thiol protease</keyword>
<feature type="domain" description="NlpC/P60" evidence="5">
    <location>
        <begin position="85"/>
        <end position="157"/>
    </location>
</feature>
<evidence type="ECO:0000256" key="3">
    <source>
        <dbReference type="ARBA" id="ARBA00022801"/>
    </source>
</evidence>
<dbReference type="GO" id="GO:0006508">
    <property type="term" value="P:proteolysis"/>
    <property type="evidence" value="ECO:0007669"/>
    <property type="project" value="UniProtKB-KW"/>
</dbReference>
<dbReference type="Proteomes" id="UP001209229">
    <property type="component" value="Unassembled WGS sequence"/>
</dbReference>
<keyword evidence="3" id="KW-0378">Hydrolase</keyword>
<evidence type="ECO:0000256" key="1">
    <source>
        <dbReference type="ARBA" id="ARBA00007074"/>
    </source>
</evidence>
<dbReference type="SUPFAM" id="SSF54001">
    <property type="entry name" value="Cysteine proteinases"/>
    <property type="match status" value="1"/>
</dbReference>
<sequence>MKNTLILFIILTLHNCSPKVIHNTKTIDSYKQNALQKKFAYLLKIPTDSIYNLSLYKNLESWNSTKDSLDFESIPYPILFINYICYKQYHIELPNSYDEILKSEKVYPYLNTNYLKEGDLIFFKQKNNSHKLVGLYLKNKHFTYASTNGELNYIEIKDTLNNITILSNAKLFNR</sequence>
<keyword evidence="2" id="KW-0645">Protease</keyword>
<accession>A0AAE3M8D4</accession>
<gene>
    <name evidence="6" type="ORF">OM075_20540</name>
</gene>
<dbReference type="RefSeq" id="WP_301192427.1">
    <property type="nucleotide sequence ID" value="NZ_JAPDPJ010000069.1"/>
</dbReference>
<dbReference type="AlphaFoldDB" id="A0AAE3M8D4"/>
<proteinExistence type="inferred from homology"/>
<keyword evidence="7" id="KW-1185">Reference proteome</keyword>
<comment type="caution">
    <text evidence="6">The sequence shown here is derived from an EMBL/GenBank/DDBJ whole genome shotgun (WGS) entry which is preliminary data.</text>
</comment>
<evidence type="ECO:0000313" key="7">
    <source>
        <dbReference type="Proteomes" id="UP001209229"/>
    </source>
</evidence>
<evidence type="ECO:0000256" key="4">
    <source>
        <dbReference type="ARBA" id="ARBA00022807"/>
    </source>
</evidence>
<comment type="similarity">
    <text evidence="1">Belongs to the peptidase C40 family.</text>
</comment>
<dbReference type="InterPro" id="IPR000064">
    <property type="entry name" value="NLP_P60_dom"/>
</dbReference>
<dbReference type="Gene3D" id="3.90.1720.10">
    <property type="entry name" value="endopeptidase domain like (from Nostoc punctiforme)"/>
    <property type="match status" value="1"/>
</dbReference>
<evidence type="ECO:0000256" key="2">
    <source>
        <dbReference type="ARBA" id="ARBA00022670"/>
    </source>
</evidence>
<protein>
    <submittedName>
        <fullName evidence="6">C40 family peptidase</fullName>
    </submittedName>
</protein>
<dbReference type="Pfam" id="PF00877">
    <property type="entry name" value="NLPC_P60"/>
    <property type="match status" value="1"/>
</dbReference>
<dbReference type="InterPro" id="IPR038765">
    <property type="entry name" value="Papain-like_cys_pep_sf"/>
</dbReference>
<name>A0AAE3M8D4_9BACT</name>
<evidence type="ECO:0000313" key="6">
    <source>
        <dbReference type="EMBL" id="MCW3788871.1"/>
    </source>
</evidence>
<dbReference type="GO" id="GO:0008234">
    <property type="term" value="F:cysteine-type peptidase activity"/>
    <property type="evidence" value="ECO:0007669"/>
    <property type="project" value="UniProtKB-KW"/>
</dbReference>